<dbReference type="PROSITE" id="PS00109">
    <property type="entry name" value="PROTEIN_KINASE_TYR"/>
    <property type="match status" value="1"/>
</dbReference>
<dbReference type="InterPro" id="IPR040976">
    <property type="entry name" value="Pkinase_fungal"/>
</dbReference>
<feature type="compositionally biased region" description="Basic residues" evidence="1">
    <location>
        <begin position="721"/>
        <end position="731"/>
    </location>
</feature>
<dbReference type="PANTHER" id="PTHR38248">
    <property type="entry name" value="FUNK1 6"/>
    <property type="match status" value="1"/>
</dbReference>
<reference evidence="3" key="1">
    <citation type="submission" date="2021-01" db="EMBL/GenBank/DDBJ databases">
        <authorList>
            <person name="Kaushik A."/>
        </authorList>
    </citation>
    <scope>NUCLEOTIDE SEQUENCE</scope>
    <source>
        <strain evidence="3">AG3-T5</strain>
    </source>
</reference>
<protein>
    <recommendedName>
        <fullName evidence="2">Fungal-type protein kinase domain-containing protein</fullName>
    </recommendedName>
</protein>
<dbReference type="Proteomes" id="UP000663841">
    <property type="component" value="Unassembled WGS sequence"/>
</dbReference>
<evidence type="ECO:0000256" key="1">
    <source>
        <dbReference type="SAM" id="MobiDB-lite"/>
    </source>
</evidence>
<evidence type="ECO:0000313" key="4">
    <source>
        <dbReference type="Proteomes" id="UP000663841"/>
    </source>
</evidence>
<dbReference type="Gene3D" id="1.10.510.10">
    <property type="entry name" value="Transferase(Phosphotransferase) domain 1"/>
    <property type="match status" value="1"/>
</dbReference>
<feature type="region of interest" description="Disordered" evidence="1">
    <location>
        <begin position="665"/>
        <end position="748"/>
    </location>
</feature>
<name>A0A8H3GBQ7_9AGAM</name>
<sequence>MYDISAVPEVTLASLMDATLTTVPPDGLESVCERLISNGALQNPDKKPRWKCLPHSPGASQSDNSGVFKVIERIVSAVNGSHSKRYASGLQLKVAEESISLGYRHDLSHPDGFFFLGKHQRESSKVNWSNIIMPMECDSTGEEWEKIHSHAKVIWSMHHVMLSDARRRFAHGLTCEHTKARLWYHDRSDVVASEEFDINKDWKHLIRIVVSMLLAPPDRLGFDPDVELLPRDSPNAEPNYDITIRNSDTGEATTYRTLNIISNNGVDRRAGPGTRVWIVRKLVDGKLVGPSYVLKDAWVDQDRVMEHVLLKRIREAQPSYAQYFLTPIDYGLAYFSVAAPDNTHKTLRRMELIPTNHALLAHSNTPHRMSRVAVSPRDTEDLDWLQEGDCDFRYLSEYPLQHYRIVFKEIGKPVHDLDDWTDVFTAIQGGWEGLHAINLCGYVHRDVSSGNILLVPASGSLGQRGVIMDLEYAKEIDDTSLPHDPKTGTTAFMAGEVAFVKHYRLQDIRLAYPYQKPSLRPKPKPLPPFRHNPLHDMESVWWLCMWMIAYLAPAEQNTQRPSLDICRVFYDRCRKREFSSDATEFRERTEHLREVSSLVSLMKAWFTELNDHYRSSYAKYDTSNTCLKYIRIKHNTIDASYKQGRGFLRQLKEASRSLPITSVSVRGASNAGSSRTTTPQPANGPSVKAIKRPIYHSSRQSAKRRKGGSMKTTQSPTRKAGPARKTIHQRKLGASAPQGTKKLKDKPTVETTLHRLLVFVELPIPKQTK</sequence>
<dbReference type="GO" id="GO:0004672">
    <property type="term" value="F:protein kinase activity"/>
    <property type="evidence" value="ECO:0007669"/>
    <property type="project" value="InterPro"/>
</dbReference>
<gene>
    <name evidence="3" type="ORF">RDB_LOCUS104242</name>
</gene>
<dbReference type="EMBL" id="CAJMWW010000100">
    <property type="protein sequence ID" value="CAE6443218.1"/>
    <property type="molecule type" value="Genomic_DNA"/>
</dbReference>
<dbReference type="SUPFAM" id="SSF56112">
    <property type="entry name" value="Protein kinase-like (PK-like)"/>
    <property type="match status" value="1"/>
</dbReference>
<accession>A0A8H3GBQ7</accession>
<evidence type="ECO:0000259" key="2">
    <source>
        <dbReference type="Pfam" id="PF17667"/>
    </source>
</evidence>
<feature type="domain" description="Fungal-type protein kinase" evidence="2">
    <location>
        <begin position="109"/>
        <end position="547"/>
    </location>
</feature>
<dbReference type="PANTHER" id="PTHR38248:SF2">
    <property type="entry name" value="FUNK1 11"/>
    <property type="match status" value="1"/>
</dbReference>
<dbReference type="Pfam" id="PF17667">
    <property type="entry name" value="Pkinase_fungal"/>
    <property type="match status" value="1"/>
</dbReference>
<dbReference type="AlphaFoldDB" id="A0A8H3GBQ7"/>
<comment type="caution">
    <text evidence="3">The sequence shown here is derived from an EMBL/GenBank/DDBJ whole genome shotgun (WGS) entry which is preliminary data.</text>
</comment>
<feature type="compositionally biased region" description="Polar residues" evidence="1">
    <location>
        <begin position="670"/>
        <end position="683"/>
    </location>
</feature>
<dbReference type="InterPro" id="IPR008266">
    <property type="entry name" value="Tyr_kinase_AS"/>
</dbReference>
<dbReference type="InterPro" id="IPR011009">
    <property type="entry name" value="Kinase-like_dom_sf"/>
</dbReference>
<evidence type="ECO:0000313" key="3">
    <source>
        <dbReference type="EMBL" id="CAE6443218.1"/>
    </source>
</evidence>
<proteinExistence type="predicted"/>
<organism evidence="3 4">
    <name type="scientific">Rhizoctonia solani</name>
    <dbReference type="NCBI Taxonomy" id="456999"/>
    <lineage>
        <taxon>Eukaryota</taxon>
        <taxon>Fungi</taxon>
        <taxon>Dikarya</taxon>
        <taxon>Basidiomycota</taxon>
        <taxon>Agaricomycotina</taxon>
        <taxon>Agaricomycetes</taxon>
        <taxon>Cantharellales</taxon>
        <taxon>Ceratobasidiaceae</taxon>
        <taxon>Rhizoctonia</taxon>
    </lineage>
</organism>